<dbReference type="Proteomes" id="UP000199647">
    <property type="component" value="Unassembled WGS sequence"/>
</dbReference>
<gene>
    <name evidence="1" type="ORF">SAMN05216548_1268</name>
</gene>
<protein>
    <submittedName>
        <fullName evidence="1">Uncharacterized protein</fullName>
    </submittedName>
</protein>
<proteinExistence type="predicted"/>
<dbReference type="OrthoDB" id="9256010at2"/>
<reference evidence="1 2" key="1">
    <citation type="submission" date="2016-10" db="EMBL/GenBank/DDBJ databases">
        <authorList>
            <person name="de Groot N.N."/>
        </authorList>
    </citation>
    <scope>NUCLEOTIDE SEQUENCE [LARGE SCALE GENOMIC DNA]</scope>
    <source>
        <strain evidence="1 2">A52C2</strain>
    </source>
</reference>
<evidence type="ECO:0000313" key="2">
    <source>
        <dbReference type="Proteomes" id="UP000199647"/>
    </source>
</evidence>
<dbReference type="EMBL" id="FOFG01000026">
    <property type="protein sequence ID" value="SER56822.1"/>
    <property type="molecule type" value="Genomic_DNA"/>
</dbReference>
<dbReference type="RefSeq" id="WP_143062052.1">
    <property type="nucleotide sequence ID" value="NZ_FOFG01000026.1"/>
</dbReference>
<dbReference type="AlphaFoldDB" id="A0A1H9Q8U7"/>
<dbReference type="STRING" id="1855383.SAMN05216548_1268"/>
<keyword evidence="2" id="KW-1185">Reference proteome</keyword>
<sequence>MGKKTIQRAQSEDFEILEDGKKIGTVRVKASGLLWSPKGKHSWFRVSVEQFAEFAEESGTPQKK</sequence>
<name>A0A1H9Q8U7_9HYPH</name>
<evidence type="ECO:0000313" key="1">
    <source>
        <dbReference type="EMBL" id="SER56822.1"/>
    </source>
</evidence>
<organism evidence="1 2">
    <name type="scientific">Faunimonas pinastri</name>
    <dbReference type="NCBI Taxonomy" id="1855383"/>
    <lineage>
        <taxon>Bacteria</taxon>
        <taxon>Pseudomonadati</taxon>
        <taxon>Pseudomonadota</taxon>
        <taxon>Alphaproteobacteria</taxon>
        <taxon>Hyphomicrobiales</taxon>
        <taxon>Afifellaceae</taxon>
        <taxon>Faunimonas</taxon>
    </lineage>
</organism>
<accession>A0A1H9Q8U7</accession>